<evidence type="ECO:0000313" key="2">
    <source>
        <dbReference type="Proteomes" id="UP000295390"/>
    </source>
</evidence>
<gene>
    <name evidence="1" type="ORF">DFQ07_1479</name>
</gene>
<dbReference type="RefSeq" id="WP_133535617.1">
    <property type="nucleotide sequence ID" value="NZ_SNYH01000003.1"/>
</dbReference>
<dbReference type="AlphaFoldDB" id="A0A4R6TDS2"/>
<organism evidence="1 2">
    <name type="scientific">Tenacibaculum caenipelagi</name>
    <dbReference type="NCBI Taxonomy" id="1325435"/>
    <lineage>
        <taxon>Bacteria</taxon>
        <taxon>Pseudomonadati</taxon>
        <taxon>Bacteroidota</taxon>
        <taxon>Flavobacteriia</taxon>
        <taxon>Flavobacteriales</taxon>
        <taxon>Flavobacteriaceae</taxon>
        <taxon>Tenacibaculum</taxon>
    </lineage>
</organism>
<accession>A0A4R6TDS2</accession>
<evidence type="ECO:0000313" key="1">
    <source>
        <dbReference type="EMBL" id="TDQ27628.1"/>
    </source>
</evidence>
<comment type="caution">
    <text evidence="1">The sequence shown here is derived from an EMBL/GenBank/DDBJ whole genome shotgun (WGS) entry which is preliminary data.</text>
</comment>
<dbReference type="EMBL" id="SNYH01000003">
    <property type="protein sequence ID" value="TDQ27628.1"/>
    <property type="molecule type" value="Genomic_DNA"/>
</dbReference>
<sequence length="152" mass="17300">MATLKEQLDRVKKLNPTRISKILFDSIRSIEKDLIEINTENQLSEGVDSEGKRLFNKRTKRSVYSPLTEEISGGRKKAGTPYTLEDTGDFYKGFFIETKKDKAVFSSKDSKTPLLVAEYGEIFGLTDKNLEAVIQKKLLPLLQKEIRRTLGI</sequence>
<dbReference type="OrthoDB" id="1362260at2"/>
<keyword evidence="2" id="KW-1185">Reference proteome</keyword>
<reference evidence="1 2" key="1">
    <citation type="submission" date="2019-03" db="EMBL/GenBank/DDBJ databases">
        <title>Genomic Encyclopedia of Type Strains, Phase III (KMG-III): the genomes of soil and plant-associated and newly described type strains.</title>
        <authorList>
            <person name="Whitman W."/>
        </authorList>
    </citation>
    <scope>NUCLEOTIDE SEQUENCE [LARGE SCALE GENOMIC DNA]</scope>
    <source>
        <strain evidence="1 2">CECT 8283</strain>
    </source>
</reference>
<evidence type="ECO:0008006" key="3">
    <source>
        <dbReference type="Google" id="ProtNLM"/>
    </source>
</evidence>
<dbReference type="Proteomes" id="UP000295390">
    <property type="component" value="Unassembled WGS sequence"/>
</dbReference>
<protein>
    <recommendedName>
        <fullName evidence="3">HK97 gp10 family phage protein</fullName>
    </recommendedName>
</protein>
<proteinExistence type="predicted"/>
<name>A0A4R6TDS2_9FLAO</name>